<evidence type="ECO:0000256" key="1">
    <source>
        <dbReference type="ARBA" id="ARBA00004123"/>
    </source>
</evidence>
<keyword evidence="12" id="KW-1185">Reference proteome</keyword>
<keyword evidence="7" id="KW-0131">Cell cycle</keyword>
<dbReference type="InterPro" id="IPR053016">
    <property type="entry name" value="CTF18-RFC_complex"/>
</dbReference>
<dbReference type="EMBL" id="KZ819673">
    <property type="protein sequence ID" value="PWN26081.1"/>
    <property type="molecule type" value="Genomic_DNA"/>
</dbReference>
<feature type="region of interest" description="Disordered" evidence="9">
    <location>
        <begin position="1"/>
        <end position="67"/>
    </location>
</feature>
<evidence type="ECO:0000256" key="2">
    <source>
        <dbReference type="ARBA" id="ARBA00022705"/>
    </source>
</evidence>
<feature type="region of interest" description="Disordered" evidence="9">
    <location>
        <begin position="364"/>
        <end position="384"/>
    </location>
</feature>
<dbReference type="AlphaFoldDB" id="A0A316UP05"/>
<reference evidence="11 12" key="1">
    <citation type="journal article" date="2018" name="Mol. Biol. Evol.">
        <title>Broad Genomic Sampling Reveals a Smut Pathogenic Ancestry of the Fungal Clade Ustilaginomycotina.</title>
        <authorList>
            <person name="Kijpornyongpan T."/>
            <person name="Mondo S.J."/>
            <person name="Barry K."/>
            <person name="Sandor L."/>
            <person name="Lee J."/>
            <person name="Lipzen A."/>
            <person name="Pangilinan J."/>
            <person name="LaButti K."/>
            <person name="Hainaut M."/>
            <person name="Henrissat B."/>
            <person name="Grigoriev I.V."/>
            <person name="Spatafora J.W."/>
            <person name="Aime M.C."/>
        </authorList>
    </citation>
    <scope>NUCLEOTIDE SEQUENCE [LARGE SCALE GENOMIC DNA]</scope>
    <source>
        <strain evidence="11 12">MCA 5214</strain>
    </source>
</reference>
<evidence type="ECO:0000256" key="7">
    <source>
        <dbReference type="ARBA" id="ARBA00023306"/>
    </source>
</evidence>
<dbReference type="Pfam" id="PF00004">
    <property type="entry name" value="AAA"/>
    <property type="match status" value="1"/>
</dbReference>
<dbReference type="CDD" id="cd00009">
    <property type="entry name" value="AAA"/>
    <property type="match status" value="1"/>
</dbReference>
<evidence type="ECO:0000256" key="5">
    <source>
        <dbReference type="ARBA" id="ARBA00023125"/>
    </source>
</evidence>
<evidence type="ECO:0000259" key="10">
    <source>
        <dbReference type="SMART" id="SM00382"/>
    </source>
</evidence>
<feature type="region of interest" description="Disordered" evidence="9">
    <location>
        <begin position="74"/>
        <end position="93"/>
    </location>
</feature>
<evidence type="ECO:0000256" key="6">
    <source>
        <dbReference type="ARBA" id="ARBA00023242"/>
    </source>
</evidence>
<feature type="compositionally biased region" description="Gly residues" evidence="9">
    <location>
        <begin position="365"/>
        <end position="379"/>
    </location>
</feature>
<evidence type="ECO:0000313" key="11">
    <source>
        <dbReference type="EMBL" id="PWN26081.1"/>
    </source>
</evidence>
<dbReference type="Proteomes" id="UP000245884">
    <property type="component" value="Unassembled WGS sequence"/>
</dbReference>
<gene>
    <name evidence="11" type="ORF">BDZ90DRAFT_246861</name>
</gene>
<comment type="subcellular location">
    <subcellularLocation>
        <location evidence="1">Nucleus</location>
    </subcellularLocation>
</comment>
<keyword evidence="3" id="KW-0547">Nucleotide-binding</keyword>
<dbReference type="GO" id="GO:0005524">
    <property type="term" value="F:ATP binding"/>
    <property type="evidence" value="ECO:0007669"/>
    <property type="project" value="UniProtKB-KW"/>
</dbReference>
<accession>A0A316UP05</accession>
<dbReference type="PANTHER" id="PTHR46765:SF1">
    <property type="entry name" value="P-LOOP CONTAINING NUCLEOSIDE TRIPHOSPHATE HYDROLASES SUPERFAMILY PROTEIN"/>
    <property type="match status" value="1"/>
</dbReference>
<keyword evidence="11" id="KW-0378">Hydrolase</keyword>
<dbReference type="OrthoDB" id="2195431at2759"/>
<keyword evidence="4" id="KW-0067">ATP-binding</keyword>
<dbReference type="STRING" id="1569628.A0A316UP05"/>
<dbReference type="GO" id="GO:0016887">
    <property type="term" value="F:ATP hydrolysis activity"/>
    <property type="evidence" value="ECO:0007669"/>
    <property type="project" value="InterPro"/>
</dbReference>
<keyword evidence="2" id="KW-0235">DNA replication</keyword>
<protein>
    <submittedName>
        <fullName evidence="11">P-loop containing nucleoside triphosphate hydrolase protein</fullName>
    </submittedName>
</protein>
<dbReference type="SUPFAM" id="SSF52540">
    <property type="entry name" value="P-loop containing nucleoside triphosphate hydrolases"/>
    <property type="match status" value="1"/>
</dbReference>
<dbReference type="GeneID" id="37029400"/>
<name>A0A316UP05_9BASI</name>
<dbReference type="CDD" id="cd18140">
    <property type="entry name" value="HLD_clamp_RFC"/>
    <property type="match status" value="1"/>
</dbReference>
<comment type="similarity">
    <text evidence="8">Belongs to the activator 1 small subunits family. CTF18 subfamily.</text>
</comment>
<dbReference type="GO" id="GO:0003677">
    <property type="term" value="F:DNA binding"/>
    <property type="evidence" value="ECO:0007669"/>
    <property type="project" value="UniProtKB-KW"/>
</dbReference>
<dbReference type="InterPro" id="IPR003959">
    <property type="entry name" value="ATPase_AAA_core"/>
</dbReference>
<dbReference type="GO" id="GO:0005634">
    <property type="term" value="C:nucleus"/>
    <property type="evidence" value="ECO:0007669"/>
    <property type="project" value="UniProtKB-SubCell"/>
</dbReference>
<evidence type="ECO:0000313" key="12">
    <source>
        <dbReference type="Proteomes" id="UP000245884"/>
    </source>
</evidence>
<evidence type="ECO:0000256" key="4">
    <source>
        <dbReference type="ARBA" id="ARBA00022840"/>
    </source>
</evidence>
<dbReference type="RefSeq" id="XP_025360693.1">
    <property type="nucleotide sequence ID" value="XM_025507577.1"/>
</dbReference>
<keyword evidence="5" id="KW-0238">DNA-binding</keyword>
<dbReference type="SMART" id="SM00382">
    <property type="entry name" value="AAA"/>
    <property type="match status" value="1"/>
</dbReference>
<dbReference type="GO" id="GO:0006260">
    <property type="term" value="P:DNA replication"/>
    <property type="evidence" value="ECO:0007669"/>
    <property type="project" value="UniProtKB-KW"/>
</dbReference>
<evidence type="ECO:0000256" key="3">
    <source>
        <dbReference type="ARBA" id="ARBA00022741"/>
    </source>
</evidence>
<dbReference type="Gene3D" id="3.40.50.300">
    <property type="entry name" value="P-loop containing nucleotide triphosphate hydrolases"/>
    <property type="match status" value="1"/>
</dbReference>
<organism evidence="11 12">
    <name type="scientific">Jaminaea rosea</name>
    <dbReference type="NCBI Taxonomy" id="1569628"/>
    <lineage>
        <taxon>Eukaryota</taxon>
        <taxon>Fungi</taxon>
        <taxon>Dikarya</taxon>
        <taxon>Basidiomycota</taxon>
        <taxon>Ustilaginomycotina</taxon>
        <taxon>Exobasidiomycetes</taxon>
        <taxon>Microstromatales</taxon>
        <taxon>Microstromatales incertae sedis</taxon>
        <taxon>Jaminaea</taxon>
    </lineage>
</organism>
<dbReference type="Gene3D" id="1.10.8.60">
    <property type="match status" value="1"/>
</dbReference>
<proteinExistence type="inferred from homology"/>
<feature type="compositionally biased region" description="Acidic residues" evidence="9">
    <location>
        <begin position="16"/>
        <end position="26"/>
    </location>
</feature>
<dbReference type="InterPro" id="IPR047854">
    <property type="entry name" value="RFC_lid"/>
</dbReference>
<dbReference type="InterPro" id="IPR027417">
    <property type="entry name" value="P-loop_NTPase"/>
</dbReference>
<keyword evidence="6" id="KW-0539">Nucleus</keyword>
<sequence length="866" mass="94893">MQRETQWGAESHIEQYDEPEEDDDELEALRAGEGTSSRPRFEENGLLGGQDDSGEQANISSRTVAPPMTIVIDNEEDEGASSEAGPSTRPLPTRSCEAAIPKYIPAGHFNAVSMDGHILRFERRRRLKGWKPPPPHFGDERSTGLLSRPVHQIIDAIKAQEAEAIVSASEAALVESVAPSASTSGPRQGDGKVWVERYRPKRFTELLGDERVHREVMGWLKEWDSCVFKRKAKRKFKDMPQTSSGLSAPAEYRDPYDRPQQRVLLISGAPGLGKTTLAHVLAKAAGYGVYELNASDSRTSGAVTDTIKMALESASLKDSRPTCLVVDEIDGATGGGGGFGFGGGGNDESRGFIKALVDLVEAGKGSAGPKGKGGKGSGGGKKRKHKPLLRPIICICNDLYAPALRPLRPHCRLIRFQKPTQNHLVSRLKSICEREAISATSRSLSLLAELTQGDIRSCLNALQMAKQKQPRKAMNSPLDLTESDIRDAGKDGSTSLSTVWSALFRTASPRERARKTQPHEGPALTRHLVSLVQSSGEHTRLLQGCFEHYPKLNFVDDGWWRIRSVLHWADFAMELQDKAFSGSMFELMGYVPYSFVRWNHLFANTVNPVPEWPRADYEERLKRQAFNEIALELHGTLPPTLRSLFGREAVVRELGPLLMRILTPDLRPVNQQIVKTDERETLQRLVTVMLDLNLDFVRDKTEEGQLVYRLEPPLEVFTSYDGKRSGSVNVGRYAVRQIVQREVEAERAKKARGAAAVASGAAGGAAGALAAYRKSDANAAGAVVKKQKVALDFFGRPVAPKAAKPSAAATSPALPAPILAARQAKDADTVTVRSAPPATKRLKVHYRHNEGYSNAVRQPIKMSALL</sequence>
<evidence type="ECO:0000256" key="8">
    <source>
        <dbReference type="ARBA" id="ARBA00043975"/>
    </source>
</evidence>
<evidence type="ECO:0000256" key="9">
    <source>
        <dbReference type="SAM" id="MobiDB-lite"/>
    </source>
</evidence>
<feature type="domain" description="AAA+ ATPase" evidence="10">
    <location>
        <begin position="260"/>
        <end position="420"/>
    </location>
</feature>
<dbReference type="PANTHER" id="PTHR46765">
    <property type="entry name" value="P-LOOP CONTAINING NUCLEOSIDE TRIPHOSPHATE HYDROLASES SUPERFAMILY PROTEIN"/>
    <property type="match status" value="1"/>
</dbReference>
<dbReference type="InterPro" id="IPR003593">
    <property type="entry name" value="AAA+_ATPase"/>
</dbReference>